<keyword evidence="10" id="KW-0479">Metal-binding</keyword>
<keyword evidence="7" id="KW-0690">Ribosome biogenesis</keyword>
<dbReference type="InterPro" id="IPR017407">
    <property type="entry name" value="Ser/Thr_kinase_Rio1"/>
</dbReference>
<dbReference type="GO" id="GO:0042254">
    <property type="term" value="P:ribosome biogenesis"/>
    <property type="evidence" value="ECO:0007669"/>
    <property type="project" value="UniProtKB-KW"/>
</dbReference>
<dbReference type="GO" id="GO:0046872">
    <property type="term" value="F:metal ion binding"/>
    <property type="evidence" value="ECO:0007669"/>
    <property type="project" value="UniProtKB-KW"/>
</dbReference>
<dbReference type="Gene3D" id="1.10.510.10">
    <property type="entry name" value="Transferase(Phosphotransferase) domain 1"/>
    <property type="match status" value="1"/>
</dbReference>
<sequence>MTQTQQTDEEFAKQLQQQFDEELYEQQKPYEEETNKNQTDEEIAKQLQQQFDEELYEEDYQDEEELKDEILNRFEFTPKVNQNVNQEEEIEPNYDEDYEEEYGSGNYNEEDYYEYNENEEYEENEQVKETKQYEEEEEEEEEQQEQQQQQLEEDELLIGKQDLLKVTSKMETAKDLLYSGDGSIGKFDTTNYFTQKVTSEIIETSKKSEKKRNRKDKDHSTSESMDKSTRILLTKFVSQGKLEEINGCVATGKESFVFHGTCPGYDDEKFDAYFEEQDVAIKVFKTATLGYKDRQKYFTGEFRFKGVKYSHNPRRLAKLWAEKEFRNLKKMKKHGINCPTAMFLKNNVVVMSFVGKQSTPAPRLKDLKGITTRRWRQLYKQIICSMRVMYQKVELVHADLSEYNILYSQKKAVIIDASQSIHSQTENALEFLRKDCWNITKFFKSKGVKCWSVRELFGFVTSLSINANNLEPFLEEMQRIVDKRDPKDSEMIEKDSLFMNAFIPKSLSDLDKEETEQMSLNYIERILKGETSEMFYGEVMGLKKTLDGIETQPEILQNLDREENNNKEQEKKEEEKEKEKEEEKEEEEEEEEEKEISIEKEIQVISKKKKPQRGRRGETSEEKKIRKQLLKQQKRENRGEKLPKKEKKQLVKKNKRKK</sequence>
<dbReference type="EMBL" id="JANTQA010000023">
    <property type="protein sequence ID" value="KAJ3443599.1"/>
    <property type="molecule type" value="Genomic_DNA"/>
</dbReference>
<dbReference type="GO" id="GO:0016787">
    <property type="term" value="F:hydrolase activity"/>
    <property type="evidence" value="ECO:0007669"/>
    <property type="project" value="UniProtKB-KW"/>
</dbReference>
<evidence type="ECO:0000256" key="17">
    <source>
        <dbReference type="ARBA" id="ARBA00048679"/>
    </source>
</evidence>
<evidence type="ECO:0000256" key="4">
    <source>
        <dbReference type="ARBA" id="ARBA00012513"/>
    </source>
</evidence>
<feature type="region of interest" description="Disordered" evidence="22">
    <location>
        <begin position="77"/>
        <end position="151"/>
    </location>
</feature>
<feature type="compositionally biased region" description="Acidic residues" evidence="22">
    <location>
        <begin position="86"/>
        <end position="124"/>
    </location>
</feature>
<feature type="coiled-coil region" evidence="21">
    <location>
        <begin position="30"/>
        <end position="73"/>
    </location>
</feature>
<keyword evidence="8" id="KW-0723">Serine/threonine-protein kinase</keyword>
<evidence type="ECO:0000256" key="7">
    <source>
        <dbReference type="ARBA" id="ARBA00022517"/>
    </source>
</evidence>
<evidence type="ECO:0000256" key="20">
    <source>
        <dbReference type="PIRSR" id="PIRSR038147-3"/>
    </source>
</evidence>
<accession>A0AAV7ZR29</accession>
<evidence type="ECO:0000256" key="9">
    <source>
        <dbReference type="ARBA" id="ARBA00022679"/>
    </source>
</evidence>
<reference evidence="24" key="1">
    <citation type="submission" date="2022-08" db="EMBL/GenBank/DDBJ databases">
        <title>Novel sulphate-reducing endosymbionts in the free-living metamonad Anaeramoeba.</title>
        <authorList>
            <person name="Jerlstrom-Hultqvist J."/>
            <person name="Cepicka I."/>
            <person name="Gallot-Lavallee L."/>
            <person name="Salas-Leiva D."/>
            <person name="Curtis B.A."/>
            <person name="Zahonova K."/>
            <person name="Pipaliya S."/>
            <person name="Dacks J."/>
            <person name="Roger A.J."/>
        </authorList>
    </citation>
    <scope>NUCLEOTIDE SEQUENCE</scope>
    <source>
        <strain evidence="24">Busselton2</strain>
    </source>
</reference>
<feature type="binding site" evidence="20">
    <location>
        <position position="404"/>
    </location>
    <ligand>
        <name>Mg(2+)</name>
        <dbReference type="ChEBI" id="CHEBI:18420"/>
    </ligand>
</feature>
<evidence type="ECO:0000256" key="13">
    <source>
        <dbReference type="ARBA" id="ARBA00022801"/>
    </source>
</evidence>
<feature type="compositionally biased region" description="Basic residues" evidence="22">
    <location>
        <begin position="644"/>
        <end position="658"/>
    </location>
</feature>
<comment type="catalytic activity">
    <reaction evidence="17">
        <text>L-seryl-[protein] + ATP = O-phospho-L-seryl-[protein] + ADP + H(+)</text>
        <dbReference type="Rhea" id="RHEA:17989"/>
        <dbReference type="Rhea" id="RHEA-COMP:9863"/>
        <dbReference type="Rhea" id="RHEA-COMP:11604"/>
        <dbReference type="ChEBI" id="CHEBI:15378"/>
        <dbReference type="ChEBI" id="CHEBI:29999"/>
        <dbReference type="ChEBI" id="CHEBI:30616"/>
        <dbReference type="ChEBI" id="CHEBI:83421"/>
        <dbReference type="ChEBI" id="CHEBI:456216"/>
        <dbReference type="EC" id="2.7.11.1"/>
    </reaction>
</comment>
<comment type="caution">
    <text evidence="24">The sequence shown here is derived from an EMBL/GenBank/DDBJ whole genome shotgun (WGS) entry which is preliminary data.</text>
</comment>
<dbReference type="InterPro" id="IPR018934">
    <property type="entry name" value="RIO_dom"/>
</dbReference>
<keyword evidence="11 19" id="KW-0547">Nucleotide-binding</keyword>
<keyword evidence="15" id="KW-0460">Magnesium</keyword>
<feature type="compositionally biased region" description="Basic and acidic residues" evidence="22">
    <location>
        <begin position="215"/>
        <end position="226"/>
    </location>
</feature>
<evidence type="ECO:0000256" key="18">
    <source>
        <dbReference type="PIRSR" id="PIRSR038147-1"/>
    </source>
</evidence>
<evidence type="ECO:0000256" key="10">
    <source>
        <dbReference type="ARBA" id="ARBA00022723"/>
    </source>
</evidence>
<dbReference type="PROSITE" id="PS01245">
    <property type="entry name" value="RIO1"/>
    <property type="match status" value="1"/>
</dbReference>
<feature type="domain" description="RIO kinase" evidence="23">
    <location>
        <begin position="213"/>
        <end position="462"/>
    </location>
</feature>
<feature type="active site" description="4-aspartylphosphate intermediate" evidence="18">
    <location>
        <position position="416"/>
    </location>
</feature>
<evidence type="ECO:0000256" key="22">
    <source>
        <dbReference type="SAM" id="MobiDB-lite"/>
    </source>
</evidence>
<dbReference type="Gene3D" id="3.30.200.20">
    <property type="entry name" value="Phosphorylase Kinase, domain 1"/>
    <property type="match status" value="1"/>
</dbReference>
<protein>
    <recommendedName>
        <fullName evidence="5">Serine/threonine-protein kinase RIO1</fullName>
        <ecNumber evidence="4">2.7.11.1</ecNumber>
    </recommendedName>
</protein>
<dbReference type="Pfam" id="PF01163">
    <property type="entry name" value="RIO1"/>
    <property type="match status" value="1"/>
</dbReference>
<dbReference type="PANTHER" id="PTHR45723">
    <property type="entry name" value="SERINE/THREONINE-PROTEIN KINASE RIO1"/>
    <property type="match status" value="1"/>
</dbReference>
<dbReference type="InterPro" id="IPR051272">
    <property type="entry name" value="RIO-type_Ser/Thr_kinase"/>
</dbReference>
<organism evidence="24 25">
    <name type="scientific">Anaeramoeba flamelloides</name>
    <dbReference type="NCBI Taxonomy" id="1746091"/>
    <lineage>
        <taxon>Eukaryota</taxon>
        <taxon>Metamonada</taxon>
        <taxon>Anaeramoebidae</taxon>
        <taxon>Anaeramoeba</taxon>
    </lineage>
</organism>
<evidence type="ECO:0000256" key="1">
    <source>
        <dbReference type="ARBA" id="ARBA00001946"/>
    </source>
</evidence>
<evidence type="ECO:0000256" key="6">
    <source>
        <dbReference type="ARBA" id="ARBA00022490"/>
    </source>
</evidence>
<feature type="compositionally biased region" description="Basic and acidic residues" evidence="22">
    <location>
        <begin position="615"/>
        <end position="624"/>
    </location>
</feature>
<proteinExistence type="inferred from homology"/>
<dbReference type="PIRSF" id="PIRSF038147">
    <property type="entry name" value="Ser/Thr_PK_RIO1"/>
    <property type="match status" value="1"/>
</dbReference>
<feature type="region of interest" description="Disordered" evidence="22">
    <location>
        <begin position="555"/>
        <end position="658"/>
    </location>
</feature>
<evidence type="ECO:0000313" key="25">
    <source>
        <dbReference type="Proteomes" id="UP001146793"/>
    </source>
</evidence>
<evidence type="ECO:0000256" key="11">
    <source>
        <dbReference type="ARBA" id="ARBA00022741"/>
    </source>
</evidence>
<dbReference type="GO" id="GO:0004674">
    <property type="term" value="F:protein serine/threonine kinase activity"/>
    <property type="evidence" value="ECO:0007669"/>
    <property type="project" value="UniProtKB-KW"/>
</dbReference>
<keyword evidence="21" id="KW-0175">Coiled coil</keyword>
<evidence type="ECO:0000313" key="24">
    <source>
        <dbReference type="EMBL" id="KAJ3443599.1"/>
    </source>
</evidence>
<evidence type="ECO:0000256" key="21">
    <source>
        <dbReference type="SAM" id="Coils"/>
    </source>
</evidence>
<evidence type="ECO:0000256" key="14">
    <source>
        <dbReference type="ARBA" id="ARBA00022840"/>
    </source>
</evidence>
<evidence type="ECO:0000256" key="15">
    <source>
        <dbReference type="ARBA" id="ARBA00022842"/>
    </source>
</evidence>
<keyword evidence="13" id="KW-0378">Hydrolase</keyword>
<feature type="binding site" evidence="20">
    <location>
        <position position="416"/>
    </location>
    <ligand>
        <name>Mg(2+)</name>
        <dbReference type="ChEBI" id="CHEBI:18420"/>
    </ligand>
</feature>
<dbReference type="InterPro" id="IPR000687">
    <property type="entry name" value="RIO_kinase"/>
</dbReference>
<keyword evidence="9" id="KW-0808">Transferase</keyword>
<feature type="compositionally biased region" description="Basic and acidic residues" evidence="22">
    <location>
        <begin position="559"/>
        <end position="581"/>
    </location>
</feature>
<keyword evidence="12 24" id="KW-0418">Kinase</keyword>
<evidence type="ECO:0000256" key="19">
    <source>
        <dbReference type="PIRSR" id="PIRSR038147-2"/>
    </source>
</evidence>
<feature type="compositionally biased region" description="Acidic residues" evidence="22">
    <location>
        <begin position="582"/>
        <end position="594"/>
    </location>
</feature>
<feature type="region of interest" description="Disordered" evidence="22">
    <location>
        <begin position="204"/>
        <end position="226"/>
    </location>
</feature>
<gene>
    <name evidence="24" type="ORF">M0812_09442</name>
</gene>
<dbReference type="InterPro" id="IPR011009">
    <property type="entry name" value="Kinase-like_dom_sf"/>
</dbReference>
<comment type="subcellular location">
    <subcellularLocation>
        <location evidence="2">Cytoplasm</location>
    </subcellularLocation>
</comment>
<dbReference type="InterPro" id="IPR018935">
    <property type="entry name" value="RIO_kinase_CS"/>
</dbReference>
<evidence type="ECO:0000256" key="16">
    <source>
        <dbReference type="ARBA" id="ARBA00047899"/>
    </source>
</evidence>
<dbReference type="InterPro" id="IPR008266">
    <property type="entry name" value="Tyr_kinase_AS"/>
</dbReference>
<dbReference type="GO" id="GO:0005524">
    <property type="term" value="F:ATP binding"/>
    <property type="evidence" value="ECO:0007669"/>
    <property type="project" value="UniProtKB-KW"/>
</dbReference>
<dbReference type="EC" id="2.7.11.1" evidence="4"/>
<dbReference type="SUPFAM" id="SSF56112">
    <property type="entry name" value="Protein kinase-like (PK-like)"/>
    <property type="match status" value="1"/>
</dbReference>
<feature type="compositionally biased region" description="Acidic residues" evidence="22">
    <location>
        <begin position="134"/>
        <end position="144"/>
    </location>
</feature>
<comment type="catalytic activity">
    <reaction evidence="16">
        <text>L-threonyl-[protein] + ATP = O-phospho-L-threonyl-[protein] + ADP + H(+)</text>
        <dbReference type="Rhea" id="RHEA:46608"/>
        <dbReference type="Rhea" id="RHEA-COMP:11060"/>
        <dbReference type="Rhea" id="RHEA-COMP:11605"/>
        <dbReference type="ChEBI" id="CHEBI:15378"/>
        <dbReference type="ChEBI" id="CHEBI:30013"/>
        <dbReference type="ChEBI" id="CHEBI:30616"/>
        <dbReference type="ChEBI" id="CHEBI:61977"/>
        <dbReference type="ChEBI" id="CHEBI:456216"/>
        <dbReference type="EC" id="2.7.11.1"/>
    </reaction>
</comment>
<feature type="binding site" evidence="19">
    <location>
        <position position="282"/>
    </location>
    <ligand>
        <name>ATP</name>
        <dbReference type="ChEBI" id="CHEBI:30616"/>
    </ligand>
</feature>
<dbReference type="SMART" id="SM00090">
    <property type="entry name" value="RIO"/>
    <property type="match status" value="1"/>
</dbReference>
<name>A0AAV7ZR29_9EUKA</name>
<evidence type="ECO:0000256" key="2">
    <source>
        <dbReference type="ARBA" id="ARBA00004496"/>
    </source>
</evidence>
<evidence type="ECO:0000256" key="3">
    <source>
        <dbReference type="ARBA" id="ARBA00009196"/>
    </source>
</evidence>
<comment type="cofactor">
    <cofactor evidence="1 20">
        <name>Mg(2+)</name>
        <dbReference type="ChEBI" id="CHEBI:18420"/>
    </cofactor>
</comment>
<comment type="similarity">
    <text evidence="3">Belongs to the protein kinase superfamily. RIO-type Ser/Thr kinase family.</text>
</comment>
<evidence type="ECO:0000259" key="23">
    <source>
        <dbReference type="SMART" id="SM00090"/>
    </source>
</evidence>
<keyword evidence="14 19" id="KW-0067">ATP-binding</keyword>
<dbReference type="Proteomes" id="UP001146793">
    <property type="component" value="Unassembled WGS sequence"/>
</dbReference>
<feature type="binding site" evidence="19">
    <location>
        <position position="352"/>
    </location>
    <ligand>
        <name>ATP</name>
        <dbReference type="ChEBI" id="CHEBI:30616"/>
    </ligand>
</feature>
<feature type="compositionally biased region" description="Basic and acidic residues" evidence="22">
    <location>
        <begin position="633"/>
        <end position="643"/>
    </location>
</feature>
<evidence type="ECO:0000256" key="12">
    <source>
        <dbReference type="ARBA" id="ARBA00022777"/>
    </source>
</evidence>
<evidence type="ECO:0000256" key="5">
    <source>
        <dbReference type="ARBA" id="ARBA00016038"/>
    </source>
</evidence>
<dbReference type="PROSITE" id="PS00109">
    <property type="entry name" value="PROTEIN_KINASE_TYR"/>
    <property type="match status" value="1"/>
</dbReference>
<keyword evidence="6" id="KW-0963">Cytoplasm</keyword>
<feature type="active site" description="Proton acceptor" evidence="18">
    <location>
        <position position="399"/>
    </location>
</feature>
<dbReference type="GO" id="GO:0005737">
    <property type="term" value="C:cytoplasm"/>
    <property type="evidence" value="ECO:0007669"/>
    <property type="project" value="UniProtKB-SubCell"/>
</dbReference>
<dbReference type="AlphaFoldDB" id="A0AAV7ZR29"/>
<evidence type="ECO:0000256" key="8">
    <source>
        <dbReference type="ARBA" id="ARBA00022527"/>
    </source>
</evidence>